<protein>
    <submittedName>
        <fullName evidence="7">Repeat domain-containing protein</fullName>
    </submittedName>
</protein>
<dbReference type="Proteomes" id="UP000198756">
    <property type="component" value="Unassembled WGS sequence"/>
</dbReference>
<keyword evidence="3" id="KW-0732">Signal</keyword>
<evidence type="ECO:0000256" key="5">
    <source>
        <dbReference type="PROSITE-ProRule" id="PRU00433"/>
    </source>
</evidence>
<evidence type="ECO:0000256" key="2">
    <source>
        <dbReference type="ARBA" id="ARBA00022723"/>
    </source>
</evidence>
<dbReference type="GO" id="GO:0020037">
    <property type="term" value="F:heme binding"/>
    <property type="evidence" value="ECO:0007669"/>
    <property type="project" value="InterPro"/>
</dbReference>
<keyword evidence="1 5" id="KW-0349">Heme</keyword>
<dbReference type="InterPro" id="IPR009056">
    <property type="entry name" value="Cyt_c-like_dom"/>
</dbReference>
<dbReference type="PANTHER" id="PTHR44103">
    <property type="entry name" value="PROPROTEIN CONVERTASE P"/>
    <property type="match status" value="1"/>
</dbReference>
<dbReference type="PANTHER" id="PTHR44103:SF1">
    <property type="entry name" value="PROPROTEIN CONVERTASE P"/>
    <property type="match status" value="1"/>
</dbReference>
<organism evidence="7 8">
    <name type="scientific">Algoriphagus alkaliphilus</name>
    <dbReference type="NCBI Taxonomy" id="279824"/>
    <lineage>
        <taxon>Bacteria</taxon>
        <taxon>Pseudomonadati</taxon>
        <taxon>Bacteroidota</taxon>
        <taxon>Cytophagia</taxon>
        <taxon>Cytophagales</taxon>
        <taxon>Cyclobacteriaceae</taxon>
        <taxon>Algoriphagus</taxon>
    </lineage>
</organism>
<reference evidence="8" key="1">
    <citation type="submission" date="2016-10" db="EMBL/GenBank/DDBJ databases">
        <authorList>
            <person name="Varghese N."/>
            <person name="Submissions S."/>
        </authorList>
    </citation>
    <scope>NUCLEOTIDE SEQUENCE [LARGE SCALE GENOMIC DNA]</scope>
    <source>
        <strain evidence="8">DSM 22703</strain>
    </source>
</reference>
<name>A0A1G5Y0Y6_9BACT</name>
<dbReference type="OrthoDB" id="1391917at2"/>
<dbReference type="EMBL" id="FMXE01000013">
    <property type="protein sequence ID" value="SDA76399.1"/>
    <property type="molecule type" value="Genomic_DNA"/>
</dbReference>
<evidence type="ECO:0000256" key="1">
    <source>
        <dbReference type="ARBA" id="ARBA00022617"/>
    </source>
</evidence>
<feature type="domain" description="Cytochrome c" evidence="6">
    <location>
        <begin position="45"/>
        <end position="132"/>
    </location>
</feature>
<evidence type="ECO:0000256" key="4">
    <source>
        <dbReference type="ARBA" id="ARBA00023004"/>
    </source>
</evidence>
<dbReference type="GO" id="GO:0046872">
    <property type="term" value="F:metal ion binding"/>
    <property type="evidence" value="ECO:0007669"/>
    <property type="project" value="UniProtKB-KW"/>
</dbReference>
<gene>
    <name evidence="7" type="ORF">SAMN03080617_02170</name>
</gene>
<dbReference type="InterPro" id="IPR036909">
    <property type="entry name" value="Cyt_c-like_dom_sf"/>
</dbReference>
<keyword evidence="4 5" id="KW-0408">Iron</keyword>
<dbReference type="AlphaFoldDB" id="A0A1G5Y0Y6"/>
<evidence type="ECO:0000313" key="8">
    <source>
        <dbReference type="Proteomes" id="UP000198756"/>
    </source>
</evidence>
<dbReference type="GO" id="GO:0009055">
    <property type="term" value="F:electron transfer activity"/>
    <property type="evidence" value="ECO:0007669"/>
    <property type="project" value="InterPro"/>
</dbReference>
<dbReference type="PROSITE" id="PS51007">
    <property type="entry name" value="CYTC"/>
    <property type="match status" value="1"/>
</dbReference>
<sequence length="521" mass="59043">MSSNLFYKLKMRKYLWIVGLMCWSCGPISERKQPPPSLQQLAQSDLNLTGEQLANGYCAACHLKPEPEVLDRITWETSVLPDMRKRMGLYLEEDLGTVLPQDGGVPEGIYSKIQYISRENWAKLLTYYLENAPEKPLPQIEKINPKNGIPGFELEIPNFPFVRPSLTTMVRVHPKTGNLWLGHRFRLLYVLDSKNGFSQLDSINTPIAPVEIKWSSDTDFDLLSMGLMDRANDSLGVLGKYSNSGKSWQSFPIQEKLMRPVHVEYSDFNGDGKEDCVISHFGNHLGKLSLYLTKNDGFEEIILKKDPGARRTIAVDFDGDGDMDILALMTQAKEAIVLFENQGDGKLRERVLLAFQPAFGSNDLRYEDMTGDGLPDLILVNGDNADQSQILKNYHGVRIFENNGKGKFTEKWFYPMHGATGLEVDDFDQDGDMDLIAIAFFPDRNQTPRQDLIYFQQGDKSKYDPFILENAPEFNWLTITKGDLDGDGDQDLVIGTFAFDELYKAPTSTWSPFIILRNSLK</sequence>
<keyword evidence="2 5" id="KW-0479">Metal-binding</keyword>
<dbReference type="STRING" id="279824.SAMN03080617_02170"/>
<dbReference type="InterPro" id="IPR013517">
    <property type="entry name" value="FG-GAP"/>
</dbReference>
<proteinExistence type="predicted"/>
<evidence type="ECO:0000313" key="7">
    <source>
        <dbReference type="EMBL" id="SDA76399.1"/>
    </source>
</evidence>
<accession>A0A1G5Y0Y6</accession>
<dbReference type="InterPro" id="IPR028994">
    <property type="entry name" value="Integrin_alpha_N"/>
</dbReference>
<keyword evidence="8" id="KW-1185">Reference proteome</keyword>
<dbReference type="SUPFAM" id="SSF46626">
    <property type="entry name" value="Cytochrome c"/>
    <property type="match status" value="1"/>
</dbReference>
<dbReference type="Pfam" id="PF13517">
    <property type="entry name" value="FG-GAP_3"/>
    <property type="match status" value="2"/>
</dbReference>
<evidence type="ECO:0000256" key="3">
    <source>
        <dbReference type="ARBA" id="ARBA00022729"/>
    </source>
</evidence>
<dbReference type="SUPFAM" id="SSF69318">
    <property type="entry name" value="Integrin alpha N-terminal domain"/>
    <property type="match status" value="1"/>
</dbReference>
<dbReference type="Gene3D" id="2.130.10.130">
    <property type="entry name" value="Integrin alpha, N-terminal"/>
    <property type="match status" value="1"/>
</dbReference>
<evidence type="ECO:0000259" key="6">
    <source>
        <dbReference type="PROSITE" id="PS51007"/>
    </source>
</evidence>